<evidence type="ECO:0000313" key="1">
    <source>
        <dbReference type="EMBL" id="GAI95042.1"/>
    </source>
</evidence>
<organism evidence="1">
    <name type="scientific">marine sediment metagenome</name>
    <dbReference type="NCBI Taxonomy" id="412755"/>
    <lineage>
        <taxon>unclassified sequences</taxon>
        <taxon>metagenomes</taxon>
        <taxon>ecological metagenomes</taxon>
    </lineage>
</organism>
<sequence length="127" mass="14196">EDMQQTLALLTGYGDNARKLLKASESGILYTVNPRIKSIWGFKGLNDTTHKQGDNIPCNEVMITGHAENTGIIWVRPYAQYDPTPVTGNFAWPVAANAVVGFVVSNLNQLWFYYEKKDDIVIVAYTI</sequence>
<dbReference type="AlphaFoldDB" id="X1SPR8"/>
<gene>
    <name evidence="1" type="ORF">S12H4_38794</name>
</gene>
<accession>X1SPR8</accession>
<proteinExistence type="predicted"/>
<name>X1SPR8_9ZZZZ</name>
<comment type="caution">
    <text evidence="1">The sequence shown here is derived from an EMBL/GenBank/DDBJ whole genome shotgun (WGS) entry which is preliminary data.</text>
</comment>
<reference evidence="1" key="1">
    <citation type="journal article" date="2014" name="Front. Microbiol.">
        <title>High frequency of phylogenetically diverse reductive dehalogenase-homologous genes in deep subseafloor sedimentary metagenomes.</title>
        <authorList>
            <person name="Kawai M."/>
            <person name="Futagami T."/>
            <person name="Toyoda A."/>
            <person name="Takaki Y."/>
            <person name="Nishi S."/>
            <person name="Hori S."/>
            <person name="Arai W."/>
            <person name="Tsubouchi T."/>
            <person name="Morono Y."/>
            <person name="Uchiyama I."/>
            <person name="Ito T."/>
            <person name="Fujiyama A."/>
            <person name="Inagaki F."/>
            <person name="Takami H."/>
        </authorList>
    </citation>
    <scope>NUCLEOTIDE SEQUENCE</scope>
    <source>
        <strain evidence="1">Expedition CK06-06</strain>
    </source>
</reference>
<feature type="non-terminal residue" evidence="1">
    <location>
        <position position="1"/>
    </location>
</feature>
<protein>
    <submittedName>
        <fullName evidence="1">Uncharacterized protein</fullName>
    </submittedName>
</protein>
<dbReference type="EMBL" id="BARW01023381">
    <property type="protein sequence ID" value="GAI95042.1"/>
    <property type="molecule type" value="Genomic_DNA"/>
</dbReference>